<protein>
    <submittedName>
        <fullName evidence="2">SMC domain protein</fullName>
    </submittedName>
</protein>
<dbReference type="PANTHER" id="PTHR32114">
    <property type="entry name" value="ABC TRANSPORTER ABCH.3"/>
    <property type="match status" value="1"/>
</dbReference>
<dbReference type="PANTHER" id="PTHR32114:SF2">
    <property type="entry name" value="ABC TRANSPORTER ABCH.3"/>
    <property type="match status" value="1"/>
</dbReference>
<proteinExistence type="predicted"/>
<dbReference type="HOGENOM" id="CLU_024631_0_0_10"/>
<dbReference type="Proteomes" id="UP000008461">
    <property type="component" value="Chromosome"/>
</dbReference>
<dbReference type="eggNOG" id="COG1196">
    <property type="taxonomic scope" value="Bacteria"/>
</dbReference>
<dbReference type="eggNOG" id="COG1195">
    <property type="taxonomic scope" value="Bacteria"/>
</dbReference>
<dbReference type="KEGG" id="hhy:Halhy_3946"/>
<dbReference type="Gene3D" id="3.40.50.300">
    <property type="entry name" value="P-loop containing nucleotide triphosphate hydrolases"/>
    <property type="match status" value="2"/>
</dbReference>
<evidence type="ECO:0000313" key="3">
    <source>
        <dbReference type="Proteomes" id="UP000008461"/>
    </source>
</evidence>
<dbReference type="STRING" id="760192.Halhy_3946"/>
<accession>F4L4C5</accession>
<dbReference type="AlphaFoldDB" id="F4L4C5"/>
<evidence type="ECO:0000313" key="2">
    <source>
        <dbReference type="EMBL" id="AEE51794.1"/>
    </source>
</evidence>
<dbReference type="EMBL" id="CP002691">
    <property type="protein sequence ID" value="AEE51794.1"/>
    <property type="molecule type" value="Genomic_DNA"/>
</dbReference>
<dbReference type="RefSeq" id="WP_013766332.1">
    <property type="nucleotide sequence ID" value="NC_015510.1"/>
</dbReference>
<dbReference type="GO" id="GO:0006302">
    <property type="term" value="P:double-strand break repair"/>
    <property type="evidence" value="ECO:0007669"/>
    <property type="project" value="InterPro"/>
</dbReference>
<dbReference type="REBASE" id="333744">
    <property type="entry name" value="M.Hhy1100DndDP"/>
</dbReference>
<gene>
    <name evidence="2" type="ordered locus">Halhy_3946</name>
</gene>
<dbReference type="OrthoDB" id="9795626at2"/>
<dbReference type="InterPro" id="IPR027417">
    <property type="entry name" value="P-loop_NTPase"/>
</dbReference>
<sequence length="701" mass="82611">MYIKELELYNFRQYKGNNTINLETEEDKNILIVSGMNGFGKTNFLIALVWCLYGSDTEKVDEFFKKIVDEQGGYKRYIANSLNWSAKNEGESRFYVSVTFSDIEITAVPCQTITVIRSYDINSAEPLRLDILFDNQINELVQQEYGYELFIRDFLIPLETAKFFFFDAEKIISLADSTIKSVEERKALSKAYSEVLGIQKYEDLRESLEEIQRRFTKESATPTEQKRLVELEKLMEQNEIDLRAKELEIDDLKEKNQSLRFESNQYQNKLIKEGNKITLDELESLRRRNEDIEQENFKVLNELKDFLDLAPFAIAGESMLEISEQIEKEFSSKKIKYQDEEIENKTEEILSEIEERKRDLTEIVKPRISEFYNNTIRQLIRKHFFDILDNSSYNIQHLHDFLETERNEFNAILNNLKHSYKQRFKSTTKEYNILRSERNNIGKRLRNAESNEEDPIVSDYRRKKAETDSIIIVNENRIEYLNQEIGGIKNQQNSIKAEMSELTKKVQIATQLKQKHELTKRILGELKEFIIRFKEEKRKRFAEKIYNSLSALMHKKLIGSVEVEMIGEDIEINLKRPDNTILPKDSLSNGEKQLYATALLRALSEESGVEFPVFVDSPMQKLDPLHSEQIILSFYPNVSKQVVIFPISTKELIQEEFEKLRVFVNKTFFIDHRDGISRFEEVPVELLFSEFKTRKNHWKSS</sequence>
<keyword evidence="3" id="KW-1185">Reference proteome</keyword>
<dbReference type="GO" id="GO:0016887">
    <property type="term" value="F:ATP hydrolysis activity"/>
    <property type="evidence" value="ECO:0007669"/>
    <property type="project" value="InterPro"/>
</dbReference>
<name>F4L4C5_HALH1</name>
<feature type="coiled-coil region" evidence="1">
    <location>
        <begin position="198"/>
        <end position="302"/>
    </location>
</feature>
<reference evidence="2 3" key="1">
    <citation type="journal article" date="2011" name="Stand. Genomic Sci.">
        <title>Complete genome sequence of Haliscomenobacter hydrossis type strain (O).</title>
        <authorList>
            <consortium name="US DOE Joint Genome Institute (JGI-PGF)"/>
            <person name="Daligault H."/>
            <person name="Lapidus A."/>
            <person name="Zeytun A."/>
            <person name="Nolan M."/>
            <person name="Lucas S."/>
            <person name="Del Rio T.G."/>
            <person name="Tice H."/>
            <person name="Cheng J.F."/>
            <person name="Tapia R."/>
            <person name="Han C."/>
            <person name="Goodwin L."/>
            <person name="Pitluck S."/>
            <person name="Liolios K."/>
            <person name="Pagani I."/>
            <person name="Ivanova N."/>
            <person name="Huntemann M."/>
            <person name="Mavromatis K."/>
            <person name="Mikhailova N."/>
            <person name="Pati A."/>
            <person name="Chen A."/>
            <person name="Palaniappan K."/>
            <person name="Land M."/>
            <person name="Hauser L."/>
            <person name="Brambilla E.M."/>
            <person name="Rohde M."/>
            <person name="Verbarg S."/>
            <person name="Goker M."/>
            <person name="Bristow J."/>
            <person name="Eisen J.A."/>
            <person name="Markowitz V."/>
            <person name="Hugenholtz P."/>
            <person name="Kyrpides N.C."/>
            <person name="Klenk H.P."/>
            <person name="Woyke T."/>
        </authorList>
    </citation>
    <scope>NUCLEOTIDE SEQUENCE [LARGE SCALE GENOMIC DNA]</scope>
    <source>
        <strain evidence="3">ATCC 27775 / DSM 1100 / LMG 10767 / O</strain>
    </source>
</reference>
<dbReference type="SUPFAM" id="SSF52540">
    <property type="entry name" value="P-loop containing nucleoside triphosphate hydrolases"/>
    <property type="match status" value="1"/>
</dbReference>
<organism evidence="2 3">
    <name type="scientific">Haliscomenobacter hydrossis (strain ATCC 27775 / DSM 1100 / LMG 10767 / O)</name>
    <dbReference type="NCBI Taxonomy" id="760192"/>
    <lineage>
        <taxon>Bacteria</taxon>
        <taxon>Pseudomonadati</taxon>
        <taxon>Bacteroidota</taxon>
        <taxon>Saprospiria</taxon>
        <taxon>Saprospirales</taxon>
        <taxon>Haliscomenobacteraceae</taxon>
        <taxon>Haliscomenobacter</taxon>
    </lineage>
</organism>
<reference key="2">
    <citation type="submission" date="2011-04" db="EMBL/GenBank/DDBJ databases">
        <title>Complete sequence of chromosome of Haliscomenobacter hydrossis DSM 1100.</title>
        <authorList>
            <consortium name="US DOE Joint Genome Institute (JGI-PGF)"/>
            <person name="Lucas S."/>
            <person name="Han J."/>
            <person name="Lapidus A."/>
            <person name="Bruce D."/>
            <person name="Goodwin L."/>
            <person name="Pitluck S."/>
            <person name="Peters L."/>
            <person name="Kyrpides N."/>
            <person name="Mavromatis K."/>
            <person name="Ivanova N."/>
            <person name="Ovchinnikova G."/>
            <person name="Pagani I."/>
            <person name="Daligault H."/>
            <person name="Detter J.C."/>
            <person name="Han C."/>
            <person name="Land M."/>
            <person name="Hauser L."/>
            <person name="Markowitz V."/>
            <person name="Cheng J.-F."/>
            <person name="Hugenholtz P."/>
            <person name="Woyke T."/>
            <person name="Wu D."/>
            <person name="Verbarg S."/>
            <person name="Frueling A."/>
            <person name="Brambilla E."/>
            <person name="Klenk H.-P."/>
            <person name="Eisen J.A."/>
        </authorList>
    </citation>
    <scope>NUCLEOTIDE SEQUENCE</scope>
    <source>
        <strain>DSM 1100</strain>
    </source>
</reference>
<keyword evidence="1" id="KW-0175">Coiled coil</keyword>
<evidence type="ECO:0000256" key="1">
    <source>
        <dbReference type="SAM" id="Coils"/>
    </source>
</evidence>